<dbReference type="Pfam" id="PF12679">
    <property type="entry name" value="ABC2_membrane_2"/>
    <property type="match status" value="1"/>
</dbReference>
<dbReference type="PANTHER" id="PTHR43471:SF12">
    <property type="entry name" value="HYPOTHETICAL MEMBRANE PROTEIN, CONSERVED"/>
    <property type="match status" value="1"/>
</dbReference>
<feature type="transmembrane region" description="Helical" evidence="1">
    <location>
        <begin position="151"/>
        <end position="174"/>
    </location>
</feature>
<protein>
    <submittedName>
        <fullName evidence="2">ABC-2 type transport system permease protein</fullName>
    </submittedName>
</protein>
<comment type="caution">
    <text evidence="2">The sequence shown here is derived from an EMBL/GenBank/DDBJ whole genome shotgun (WGS) entry which is preliminary data.</text>
</comment>
<dbReference type="GO" id="GO:0005886">
    <property type="term" value="C:plasma membrane"/>
    <property type="evidence" value="ECO:0007669"/>
    <property type="project" value="UniProtKB-SubCell"/>
</dbReference>
<keyword evidence="1" id="KW-0812">Transmembrane</keyword>
<feature type="transmembrane region" description="Helical" evidence="1">
    <location>
        <begin position="181"/>
        <end position="201"/>
    </location>
</feature>
<evidence type="ECO:0000313" key="2">
    <source>
        <dbReference type="EMBL" id="RZS74518.1"/>
    </source>
</evidence>
<gene>
    <name evidence="2" type="ORF">EV199_0366</name>
</gene>
<feature type="transmembrane region" description="Helical" evidence="1">
    <location>
        <begin position="263"/>
        <end position="280"/>
    </location>
</feature>
<dbReference type="Proteomes" id="UP000293874">
    <property type="component" value="Unassembled WGS sequence"/>
</dbReference>
<evidence type="ECO:0000313" key="3">
    <source>
        <dbReference type="Proteomes" id="UP000293874"/>
    </source>
</evidence>
<name>A0A4Q7N332_9BACT</name>
<sequence>MYIIFKVAQAELRNLFYSPIAWLLTVVFFVLCAVQFTAPLETFSRIQQIMQESDPDWKGFNSGMSWGVFAGSYGEMVDKLYLFIPLLTMGIINRELQSGSIKLLYSSPIRTRDIVFGKYLALVVFNSILIFFVAIFLTTGYFSIEHAEWKWFLSAMLGIFLLANTYAAIGLFISSLTSYQIVAGIITFVVFFVLYAIQNLWQQYDFVRDLTWFLSLSGRTSNILGGLITTRDVCYFLLIIVLFLAFTLIKLKSTQESKHWRVAFSRYLGCFLVVMALGYLTSRPGLIGYLDITNTQQNTLNPATQEVLKEMDGSPLTVTLYTNLLGKAVRAGFPEHRNKYVWHFWENVIRFYPNIKLKYEYYYDAQDGDSAYLKQFNVKTLDEAAARMAEFFDIRLSLFQKPAEMRKKISLKEENYGLVMQLEYKGRKEFLRTFSDTKVWPDENHISGTIRRLTRDAVPEVLFTTGHYERNPYKGGEREFANHTANIESRGALINKGVNTDTVNLLHQDIPSTTDMLVVADPRSALEPVEQQKILSWLEKGGDAIFYAEPGKQQMLNPILQTLGVTLEDGTIVTPNPHEMPHYFLGIITDTGSNLADEPALYDYRTTRRMKYGIKHMGGGHLNYDTSKGFRIEAILDAEGMKNRWIEKGNLVVDSAAPIYAPQEGDVKKEKYITGVKLSRMVNGQEQRIVVAGDADFMSNRNEHGGPFYNAAYSWALNNEYPVYHNGIYAKDLFLTIGKQTGKALKPVFVYIIPSIILLTGIILLIRRKRK</sequence>
<proteinExistence type="predicted"/>
<feature type="transmembrane region" description="Helical" evidence="1">
    <location>
        <begin position="20"/>
        <end position="40"/>
    </location>
</feature>
<keyword evidence="3" id="KW-1185">Reference proteome</keyword>
<feature type="transmembrane region" description="Helical" evidence="1">
    <location>
        <begin position="748"/>
        <end position="766"/>
    </location>
</feature>
<keyword evidence="1" id="KW-0472">Membrane</keyword>
<dbReference type="GO" id="GO:0140359">
    <property type="term" value="F:ABC-type transporter activity"/>
    <property type="evidence" value="ECO:0007669"/>
    <property type="project" value="InterPro"/>
</dbReference>
<dbReference type="PANTHER" id="PTHR43471">
    <property type="entry name" value="ABC TRANSPORTER PERMEASE"/>
    <property type="match status" value="1"/>
</dbReference>
<accession>A0A4Q7N332</accession>
<organism evidence="2 3">
    <name type="scientific">Pseudobacter ginsenosidimutans</name>
    <dbReference type="NCBI Taxonomy" id="661488"/>
    <lineage>
        <taxon>Bacteria</taxon>
        <taxon>Pseudomonadati</taxon>
        <taxon>Bacteroidota</taxon>
        <taxon>Chitinophagia</taxon>
        <taxon>Chitinophagales</taxon>
        <taxon>Chitinophagaceae</taxon>
        <taxon>Pseudobacter</taxon>
    </lineage>
</organism>
<evidence type="ECO:0000256" key="1">
    <source>
        <dbReference type="SAM" id="Phobius"/>
    </source>
</evidence>
<reference evidence="2 3" key="1">
    <citation type="submission" date="2019-02" db="EMBL/GenBank/DDBJ databases">
        <title>Genomic Encyclopedia of Type Strains, Phase IV (KMG-IV): sequencing the most valuable type-strain genomes for metagenomic binning, comparative biology and taxonomic classification.</title>
        <authorList>
            <person name="Goeker M."/>
        </authorList>
    </citation>
    <scope>NUCLEOTIDE SEQUENCE [LARGE SCALE GENOMIC DNA]</scope>
    <source>
        <strain evidence="2 3">DSM 18116</strain>
    </source>
</reference>
<keyword evidence="1" id="KW-1133">Transmembrane helix</keyword>
<feature type="transmembrane region" description="Helical" evidence="1">
    <location>
        <begin position="233"/>
        <end position="251"/>
    </location>
</feature>
<feature type="transmembrane region" description="Helical" evidence="1">
    <location>
        <begin position="119"/>
        <end position="139"/>
    </location>
</feature>
<dbReference type="EMBL" id="SGXA01000001">
    <property type="protein sequence ID" value="RZS74518.1"/>
    <property type="molecule type" value="Genomic_DNA"/>
</dbReference>
<dbReference type="RefSeq" id="WP_130538978.1">
    <property type="nucleotide sequence ID" value="NZ_CP042431.1"/>
</dbReference>
<dbReference type="AlphaFoldDB" id="A0A4Q7N332"/>
<dbReference type="OrthoDB" id="615609at2"/>